<dbReference type="Pfam" id="PF19579">
    <property type="entry name" value="FtsL_2"/>
    <property type="match status" value="1"/>
</dbReference>
<gene>
    <name evidence="3" type="ORF">N6H18_10280</name>
</gene>
<keyword evidence="2" id="KW-0472">Membrane</keyword>
<evidence type="ECO:0000256" key="2">
    <source>
        <dbReference type="SAM" id="Phobius"/>
    </source>
</evidence>
<feature type="coiled-coil region" evidence="1">
    <location>
        <begin position="63"/>
        <end position="90"/>
    </location>
</feature>
<name>A0ABY6CJP5_9BACT</name>
<organism evidence="3 4">
    <name type="scientific">Reichenbachiella agarivorans</name>
    <dbReference type="NCBI Taxonomy" id="2979464"/>
    <lineage>
        <taxon>Bacteria</taxon>
        <taxon>Pseudomonadati</taxon>
        <taxon>Bacteroidota</taxon>
        <taxon>Cytophagia</taxon>
        <taxon>Cytophagales</taxon>
        <taxon>Reichenbachiellaceae</taxon>
        <taxon>Reichenbachiella</taxon>
    </lineage>
</organism>
<feature type="transmembrane region" description="Helical" evidence="2">
    <location>
        <begin position="42"/>
        <end position="62"/>
    </location>
</feature>
<evidence type="ECO:0000313" key="3">
    <source>
        <dbReference type="EMBL" id="UXP30738.1"/>
    </source>
</evidence>
<dbReference type="RefSeq" id="WP_262308184.1">
    <property type="nucleotide sequence ID" value="NZ_CP106679.1"/>
</dbReference>
<dbReference type="Proteomes" id="UP001065174">
    <property type="component" value="Chromosome"/>
</dbReference>
<reference evidence="3" key="1">
    <citation type="submission" date="2022-09" db="EMBL/GenBank/DDBJ databases">
        <title>Comparative genomics and taxonomic characterization of three novel marine species of genus Reichenbachiella exhibiting antioxidant and polysaccharide degradation activities.</title>
        <authorList>
            <person name="Muhammad N."/>
            <person name="Lee Y.-J."/>
            <person name="Ko J."/>
            <person name="Kim S.-G."/>
        </authorList>
    </citation>
    <scope>NUCLEOTIDE SEQUENCE</scope>
    <source>
        <strain evidence="3">BKB1-1</strain>
    </source>
</reference>
<evidence type="ECO:0000256" key="1">
    <source>
        <dbReference type="SAM" id="Coils"/>
    </source>
</evidence>
<dbReference type="InterPro" id="IPR045755">
    <property type="entry name" value="FtsL-like"/>
</dbReference>
<keyword evidence="4" id="KW-1185">Reference proteome</keyword>
<proteinExistence type="predicted"/>
<evidence type="ECO:0000313" key="4">
    <source>
        <dbReference type="Proteomes" id="UP001065174"/>
    </source>
</evidence>
<keyword evidence="1" id="KW-0175">Coiled coil</keyword>
<keyword evidence="2" id="KW-0812">Transmembrane</keyword>
<sequence>MASNTYRNPDTTRSTGKRSFFSLLESFINVEKLFENGLPIQFLMPILYVTVLCIIYIGNLHFAEKSIRKISKLRVEVEDLRADYTTLKADYMFTSKQSEVAKKAKKLGLYESIDPPYKIILHSDE</sequence>
<keyword evidence="2" id="KW-1133">Transmembrane helix</keyword>
<dbReference type="EMBL" id="CP106679">
    <property type="protein sequence ID" value="UXP30738.1"/>
    <property type="molecule type" value="Genomic_DNA"/>
</dbReference>
<protein>
    <submittedName>
        <fullName evidence="3">FtsL-like putative cell division protein</fullName>
    </submittedName>
</protein>
<accession>A0ABY6CJP5</accession>